<evidence type="ECO:0000313" key="1">
    <source>
        <dbReference type="EMBL" id="CRL26744.1"/>
    </source>
</evidence>
<dbReference type="EMBL" id="HG793152">
    <property type="protein sequence ID" value="CRL26744.1"/>
    <property type="molecule type" value="Genomic_DNA"/>
</dbReference>
<dbReference type="AlphaFoldDB" id="A0A0G4PK60"/>
<gene>
    <name evidence="1" type="ORF">PCAMFM013_S019g000161</name>
</gene>
<reference evidence="1 2" key="1">
    <citation type="journal article" date="2014" name="Nat. Commun.">
        <title>Multiple recent horizontal transfers of a large genomic region in cheese making fungi.</title>
        <authorList>
            <person name="Cheeseman K."/>
            <person name="Ropars J."/>
            <person name="Renault P."/>
            <person name="Dupont J."/>
            <person name="Gouzy J."/>
            <person name="Branca A."/>
            <person name="Abraham A.L."/>
            <person name="Ceppi M."/>
            <person name="Conseiller E."/>
            <person name="Debuchy R."/>
            <person name="Malagnac F."/>
            <person name="Goarin A."/>
            <person name="Silar P."/>
            <person name="Lacoste S."/>
            <person name="Sallet E."/>
            <person name="Bensimon A."/>
            <person name="Giraud T."/>
            <person name="Brygoo Y."/>
        </authorList>
    </citation>
    <scope>NUCLEOTIDE SEQUENCE [LARGE SCALE GENOMIC DNA]</scope>
    <source>
        <strain evidence="2">FM 013</strain>
    </source>
</reference>
<keyword evidence="2" id="KW-1185">Reference proteome</keyword>
<protein>
    <submittedName>
        <fullName evidence="1">Str. FM013</fullName>
    </submittedName>
</protein>
<sequence>MSIILVVFQLRYLTRDLDRSVWALLVWVFKDWTWSSPVYLESGAEWSTYTCR</sequence>
<dbReference type="Proteomes" id="UP000053732">
    <property type="component" value="Unassembled WGS sequence"/>
</dbReference>
<name>A0A0G4PK60_PENC3</name>
<evidence type="ECO:0000313" key="2">
    <source>
        <dbReference type="Proteomes" id="UP000053732"/>
    </source>
</evidence>
<accession>A0A0G4PK60</accession>
<proteinExistence type="predicted"/>
<organism evidence="1 2">
    <name type="scientific">Penicillium camemberti (strain FM 013)</name>
    <dbReference type="NCBI Taxonomy" id="1429867"/>
    <lineage>
        <taxon>Eukaryota</taxon>
        <taxon>Fungi</taxon>
        <taxon>Dikarya</taxon>
        <taxon>Ascomycota</taxon>
        <taxon>Pezizomycotina</taxon>
        <taxon>Eurotiomycetes</taxon>
        <taxon>Eurotiomycetidae</taxon>
        <taxon>Eurotiales</taxon>
        <taxon>Aspergillaceae</taxon>
        <taxon>Penicillium</taxon>
    </lineage>
</organism>